<dbReference type="NCBIfam" id="NF005559">
    <property type="entry name" value="PRK07231.1"/>
    <property type="match status" value="1"/>
</dbReference>
<evidence type="ECO:0000256" key="1">
    <source>
        <dbReference type="ARBA" id="ARBA00006484"/>
    </source>
</evidence>
<keyword evidence="4" id="KW-1185">Reference proteome</keyword>
<dbReference type="PRINTS" id="PR00080">
    <property type="entry name" value="SDRFAMILY"/>
</dbReference>
<dbReference type="Proteomes" id="UP000321749">
    <property type="component" value="Unassembled WGS sequence"/>
</dbReference>
<dbReference type="SUPFAM" id="SSF51735">
    <property type="entry name" value="NAD(P)-binding Rossmann-fold domains"/>
    <property type="match status" value="1"/>
</dbReference>
<comment type="caution">
    <text evidence="3">The sequence shown here is derived from an EMBL/GenBank/DDBJ whole genome shotgun (WGS) entry which is preliminary data.</text>
</comment>
<organism evidence="3 4">
    <name type="scientific">Agrococcus baldri</name>
    <dbReference type="NCBI Taxonomy" id="153730"/>
    <lineage>
        <taxon>Bacteria</taxon>
        <taxon>Bacillati</taxon>
        <taxon>Actinomycetota</taxon>
        <taxon>Actinomycetes</taxon>
        <taxon>Micrococcales</taxon>
        <taxon>Microbacteriaceae</taxon>
        <taxon>Agrococcus</taxon>
    </lineage>
</organism>
<dbReference type="Pfam" id="PF13561">
    <property type="entry name" value="adh_short_C2"/>
    <property type="match status" value="1"/>
</dbReference>
<dbReference type="InterPro" id="IPR036291">
    <property type="entry name" value="NAD(P)-bd_dom_sf"/>
</dbReference>
<dbReference type="InterPro" id="IPR002347">
    <property type="entry name" value="SDR_fam"/>
</dbReference>
<dbReference type="PANTHER" id="PTHR24321:SF8">
    <property type="entry name" value="ESTRADIOL 17-BETA-DEHYDROGENASE 8-RELATED"/>
    <property type="match status" value="1"/>
</dbReference>
<evidence type="ECO:0000313" key="4">
    <source>
        <dbReference type="Proteomes" id="UP000321749"/>
    </source>
</evidence>
<reference evidence="3 4" key="1">
    <citation type="submission" date="2019-07" db="EMBL/GenBank/DDBJ databases">
        <title>Whole genome shotgun sequence of Agrococcus baldri NBRC 103055.</title>
        <authorList>
            <person name="Hosoyama A."/>
            <person name="Uohara A."/>
            <person name="Ohji S."/>
            <person name="Ichikawa N."/>
        </authorList>
    </citation>
    <scope>NUCLEOTIDE SEQUENCE [LARGE SCALE GENOMIC DNA]</scope>
    <source>
        <strain evidence="3 4">NBRC 103055</strain>
    </source>
</reference>
<dbReference type="EMBL" id="BJUU01000020">
    <property type="protein sequence ID" value="GEK81157.1"/>
    <property type="molecule type" value="Genomic_DNA"/>
</dbReference>
<evidence type="ECO:0000313" key="3">
    <source>
        <dbReference type="EMBL" id="GEK81157.1"/>
    </source>
</evidence>
<name>A0AA87RED0_9MICO</name>
<dbReference type="PRINTS" id="PR00081">
    <property type="entry name" value="GDHRDH"/>
</dbReference>
<accession>A0AA87RED0</accession>
<keyword evidence="2" id="KW-0560">Oxidoreductase</keyword>
<protein>
    <submittedName>
        <fullName evidence="3">3-alpha-hydroxysteroid dehydrogenase</fullName>
    </submittedName>
</protein>
<dbReference type="RefSeq" id="WP_146796193.1">
    <property type="nucleotide sequence ID" value="NZ_BJUU01000020.1"/>
</dbReference>
<dbReference type="GO" id="GO:0016491">
    <property type="term" value="F:oxidoreductase activity"/>
    <property type="evidence" value="ECO:0007669"/>
    <property type="project" value="UniProtKB-KW"/>
</dbReference>
<sequence length="251" mass="25831">MGKLDGKVAIITGAAQGMGEAHVRRFLSEGAKVVLTDVNEEGGSSLAAELGENALFIKHDVTSLDEWKSVVEQAEAAFGPVTILVNNAGILGPIANVVDIDPEAYLAVINVNQHSQVWGMKAVIPSMVKAGGGNIVNISSTAGMLVVAGAPSIAYVGSKYASRGMTKEVAVSYGPQNIRVNSVHPGFIKTPMMAAATDADGGGIADAVPLRRMAEPDEVSNLVLFLASDDSSYISGMEHVIDGALTALGAS</sequence>
<evidence type="ECO:0000256" key="2">
    <source>
        <dbReference type="ARBA" id="ARBA00023002"/>
    </source>
</evidence>
<dbReference type="Gene3D" id="3.40.50.720">
    <property type="entry name" value="NAD(P)-binding Rossmann-like Domain"/>
    <property type="match status" value="1"/>
</dbReference>
<dbReference type="AlphaFoldDB" id="A0AA87RED0"/>
<dbReference type="FunFam" id="3.40.50.720:FF:000084">
    <property type="entry name" value="Short-chain dehydrogenase reductase"/>
    <property type="match status" value="1"/>
</dbReference>
<gene>
    <name evidence="3" type="ORF">ABA31_25080</name>
</gene>
<proteinExistence type="inferred from homology"/>
<comment type="similarity">
    <text evidence="1">Belongs to the short-chain dehydrogenases/reductases (SDR) family.</text>
</comment>
<dbReference type="PANTHER" id="PTHR24321">
    <property type="entry name" value="DEHYDROGENASES, SHORT CHAIN"/>
    <property type="match status" value="1"/>
</dbReference>
<dbReference type="PROSITE" id="PS00061">
    <property type="entry name" value="ADH_SHORT"/>
    <property type="match status" value="1"/>
</dbReference>
<dbReference type="InterPro" id="IPR020904">
    <property type="entry name" value="Sc_DH/Rdtase_CS"/>
</dbReference>